<gene>
    <name evidence="2" type="ORF">GCM10010185_62410</name>
</gene>
<dbReference type="AlphaFoldDB" id="A0A918ASQ1"/>
<comment type="caution">
    <text evidence="2">The sequence shown here is derived from an EMBL/GenBank/DDBJ whole genome shotgun (WGS) entry which is preliminary data.</text>
</comment>
<evidence type="ECO:0000313" key="2">
    <source>
        <dbReference type="EMBL" id="GGP80110.1"/>
    </source>
</evidence>
<dbReference type="GO" id="GO:0003677">
    <property type="term" value="F:DNA binding"/>
    <property type="evidence" value="ECO:0007669"/>
    <property type="project" value="InterPro"/>
</dbReference>
<dbReference type="Gene3D" id="1.10.260.40">
    <property type="entry name" value="lambda repressor-like DNA-binding domains"/>
    <property type="match status" value="1"/>
</dbReference>
<keyword evidence="3" id="KW-1185">Reference proteome</keyword>
<name>A0A918ASQ1_9PSEU</name>
<proteinExistence type="predicted"/>
<reference evidence="2" key="2">
    <citation type="submission" date="2020-09" db="EMBL/GenBank/DDBJ databases">
        <authorList>
            <person name="Sun Q."/>
            <person name="Ohkuma M."/>
        </authorList>
    </citation>
    <scope>NUCLEOTIDE SEQUENCE</scope>
    <source>
        <strain evidence="2">JCM 3313</strain>
    </source>
</reference>
<feature type="domain" description="HTH cro/C1-type" evidence="1">
    <location>
        <begin position="65"/>
        <end position="121"/>
    </location>
</feature>
<reference evidence="2" key="1">
    <citation type="journal article" date="2014" name="Int. J. Syst. Evol. Microbiol.">
        <title>Complete genome sequence of Corynebacterium casei LMG S-19264T (=DSM 44701T), isolated from a smear-ripened cheese.</title>
        <authorList>
            <consortium name="US DOE Joint Genome Institute (JGI-PGF)"/>
            <person name="Walter F."/>
            <person name="Albersmeier A."/>
            <person name="Kalinowski J."/>
            <person name="Ruckert C."/>
        </authorList>
    </citation>
    <scope>NUCLEOTIDE SEQUENCE</scope>
    <source>
        <strain evidence="2">JCM 3313</strain>
    </source>
</reference>
<accession>A0A918ASQ1</accession>
<dbReference type="SUPFAM" id="SSF47413">
    <property type="entry name" value="lambda repressor-like DNA-binding domains"/>
    <property type="match status" value="1"/>
</dbReference>
<dbReference type="EMBL" id="BMRG01000020">
    <property type="protein sequence ID" value="GGP80110.1"/>
    <property type="molecule type" value="Genomic_DNA"/>
</dbReference>
<dbReference type="InterPro" id="IPR010982">
    <property type="entry name" value="Lambda_DNA-bd_dom_sf"/>
</dbReference>
<dbReference type="InterPro" id="IPR001387">
    <property type="entry name" value="Cro/C1-type_HTH"/>
</dbReference>
<dbReference type="Proteomes" id="UP000639606">
    <property type="component" value="Unassembled WGS sequence"/>
</dbReference>
<dbReference type="PROSITE" id="PS50943">
    <property type="entry name" value="HTH_CROC1"/>
    <property type="match status" value="1"/>
</dbReference>
<dbReference type="Pfam" id="PF13560">
    <property type="entry name" value="HTH_31"/>
    <property type="match status" value="1"/>
</dbReference>
<evidence type="ECO:0000313" key="3">
    <source>
        <dbReference type="Proteomes" id="UP000639606"/>
    </source>
</evidence>
<sequence>MSTQVTTPKRRCRTCDTWLASDNRSTQCTKCTAASTLHAPKLPSQFWAQPALREAFQSRNIGQVFRAYRQAQRPTLPQTTLAAWLDLTQGRISEIERSRRPVTDLERLERWCNALNVPHHLRWFNGGIQEVHDAETQAAQPQSLDDLGLPYATSLPSTVEAVAELGRHDMERRTFLANALFSVAASVAPSRDWLVATLDEAGTARGKISGQQVEAIRRTFGVFQELDVMRGGGHARHQLSAYLTSQVVPLLKSNDPTNDTGRALYEAAAEQLYLLGWMAFDNGEHALAQRYLIQALRLAQAAGSTELGAHVLAGLSDQATLTGHPDHAVQLAKAGRAGLARGHSDACLADLWALQARAEAATGDAKAAIRSVHLSETAFAGVDHSNEPEWARFIDAAYLNGEYAHVFRDLQRPEEAAHFARVSITESERQNRARRGSMAQAALSRAALDSHDLEAAASAGMAAAKLAATVKSSRSTEAVGDLRTRLRDHHDSPAVRDFLDLSGALLPVTSTRV</sequence>
<organism evidence="2 3">
    <name type="scientific">Saccharothrix coeruleofusca</name>
    <dbReference type="NCBI Taxonomy" id="33919"/>
    <lineage>
        <taxon>Bacteria</taxon>
        <taxon>Bacillati</taxon>
        <taxon>Actinomycetota</taxon>
        <taxon>Actinomycetes</taxon>
        <taxon>Pseudonocardiales</taxon>
        <taxon>Pseudonocardiaceae</taxon>
        <taxon>Saccharothrix</taxon>
    </lineage>
</organism>
<evidence type="ECO:0000259" key="1">
    <source>
        <dbReference type="PROSITE" id="PS50943"/>
    </source>
</evidence>
<protein>
    <recommendedName>
        <fullName evidence="1">HTH cro/C1-type domain-containing protein</fullName>
    </recommendedName>
</protein>
<dbReference type="CDD" id="cd00093">
    <property type="entry name" value="HTH_XRE"/>
    <property type="match status" value="1"/>
</dbReference>